<keyword evidence="1" id="KW-1133">Transmembrane helix</keyword>
<dbReference type="RefSeq" id="WP_214622812.1">
    <property type="nucleotide sequence ID" value="NZ_JAHGAW010000005.1"/>
</dbReference>
<proteinExistence type="predicted"/>
<reference evidence="2" key="1">
    <citation type="submission" date="2021-05" db="EMBL/GenBank/DDBJ databases">
        <title>Genome of Sphingobium sp. strain.</title>
        <authorList>
            <person name="Fan R."/>
        </authorList>
    </citation>
    <scope>NUCLEOTIDE SEQUENCE</scope>
    <source>
        <strain evidence="2">H33</strain>
    </source>
</reference>
<dbReference type="AlphaFoldDB" id="A0A9X1DBL8"/>
<protein>
    <submittedName>
        <fullName evidence="2">Uncharacterized protein</fullName>
    </submittedName>
</protein>
<gene>
    <name evidence="2" type="ORF">KK488_08890</name>
</gene>
<organism evidence="2 3">
    <name type="scientific">Sphingobium nicotianae</name>
    <dbReference type="NCBI Taxonomy" id="2782607"/>
    <lineage>
        <taxon>Bacteria</taxon>
        <taxon>Pseudomonadati</taxon>
        <taxon>Pseudomonadota</taxon>
        <taxon>Alphaproteobacteria</taxon>
        <taxon>Sphingomonadales</taxon>
        <taxon>Sphingomonadaceae</taxon>
        <taxon>Sphingobium</taxon>
    </lineage>
</organism>
<keyword evidence="1" id="KW-0472">Membrane</keyword>
<name>A0A9X1DBL8_9SPHN</name>
<dbReference type="Proteomes" id="UP001138757">
    <property type="component" value="Unassembled WGS sequence"/>
</dbReference>
<keyword evidence="3" id="KW-1185">Reference proteome</keyword>
<accession>A0A9X1DBL8</accession>
<comment type="caution">
    <text evidence="2">The sequence shown here is derived from an EMBL/GenBank/DDBJ whole genome shotgun (WGS) entry which is preliminary data.</text>
</comment>
<evidence type="ECO:0000256" key="1">
    <source>
        <dbReference type="SAM" id="Phobius"/>
    </source>
</evidence>
<evidence type="ECO:0000313" key="3">
    <source>
        <dbReference type="Proteomes" id="UP001138757"/>
    </source>
</evidence>
<dbReference type="EMBL" id="JAHGAW010000005">
    <property type="protein sequence ID" value="MBT2187060.1"/>
    <property type="molecule type" value="Genomic_DNA"/>
</dbReference>
<keyword evidence="1" id="KW-0812">Transmembrane</keyword>
<feature type="transmembrane region" description="Helical" evidence="1">
    <location>
        <begin position="20"/>
        <end position="39"/>
    </location>
</feature>
<sequence>MATDDPKTVIVERSGGNGLTAVLVILIVALIAVGAYFLISKETNKNDAISHAAQQVGDAAQQAGDAAQEAAKKQ</sequence>
<evidence type="ECO:0000313" key="2">
    <source>
        <dbReference type="EMBL" id="MBT2187060.1"/>
    </source>
</evidence>